<comment type="subcellular location">
    <subcellularLocation>
        <location evidence="1">Membrane</location>
        <topology evidence="1">Multi-pass membrane protein</topology>
    </subcellularLocation>
</comment>
<dbReference type="GO" id="GO:0001518">
    <property type="term" value="C:voltage-gated sodium channel complex"/>
    <property type="evidence" value="ECO:0007669"/>
    <property type="project" value="TreeGrafter"/>
</dbReference>
<keyword evidence="11" id="KW-1185">Reference proteome</keyword>
<dbReference type="SUPFAM" id="SSF81324">
    <property type="entry name" value="Voltage-gated potassium channels"/>
    <property type="match status" value="1"/>
</dbReference>
<proteinExistence type="predicted"/>
<evidence type="ECO:0000313" key="11">
    <source>
        <dbReference type="Proteomes" id="UP001152797"/>
    </source>
</evidence>
<dbReference type="PANTHER" id="PTHR10037:SF62">
    <property type="entry name" value="SODIUM CHANNEL PROTEIN 60E"/>
    <property type="match status" value="1"/>
</dbReference>
<dbReference type="SUPFAM" id="SSF47473">
    <property type="entry name" value="EF-hand"/>
    <property type="match status" value="1"/>
</dbReference>
<evidence type="ECO:0000256" key="4">
    <source>
        <dbReference type="ARBA" id="ARBA00023136"/>
    </source>
</evidence>
<evidence type="ECO:0000256" key="6">
    <source>
        <dbReference type="SAM" id="MobiDB-lite"/>
    </source>
</evidence>
<dbReference type="Proteomes" id="UP001152797">
    <property type="component" value="Unassembled WGS sequence"/>
</dbReference>
<dbReference type="Pfam" id="PF00520">
    <property type="entry name" value="Ion_trans"/>
    <property type="match status" value="1"/>
</dbReference>
<dbReference type="Gene3D" id="1.10.238.10">
    <property type="entry name" value="EF-hand"/>
    <property type="match status" value="1"/>
</dbReference>
<dbReference type="PROSITE" id="PS50222">
    <property type="entry name" value="EF_HAND_2"/>
    <property type="match status" value="1"/>
</dbReference>
<feature type="domain" description="EF-hand" evidence="8">
    <location>
        <begin position="493"/>
        <end position="528"/>
    </location>
</feature>
<feature type="transmembrane region" description="Helical" evidence="7">
    <location>
        <begin position="262"/>
        <end position="284"/>
    </location>
</feature>
<dbReference type="OrthoDB" id="432431at2759"/>
<feature type="region of interest" description="Disordered" evidence="6">
    <location>
        <begin position="46"/>
        <end position="66"/>
    </location>
</feature>
<protein>
    <submittedName>
        <fullName evidence="10">Sodium channel protein type 10 subunit alpha</fullName>
    </submittedName>
</protein>
<feature type="transmembrane region" description="Helical" evidence="7">
    <location>
        <begin position="449"/>
        <end position="469"/>
    </location>
</feature>
<keyword evidence="2 7" id="KW-0812">Transmembrane</keyword>
<dbReference type="PANTHER" id="PTHR10037">
    <property type="entry name" value="VOLTAGE-GATED CATION CHANNEL CALCIUM AND SODIUM"/>
    <property type="match status" value="1"/>
</dbReference>
<dbReference type="EMBL" id="CAMXCT030000704">
    <property type="protein sequence ID" value="CAL4769643.1"/>
    <property type="molecule type" value="Genomic_DNA"/>
</dbReference>
<evidence type="ECO:0000256" key="7">
    <source>
        <dbReference type="SAM" id="Phobius"/>
    </source>
</evidence>
<comment type="caution">
    <text evidence="9">The sequence shown here is derived from an EMBL/GenBank/DDBJ whole genome shotgun (WGS) entry which is preliminary data.</text>
</comment>
<dbReference type="InterPro" id="IPR005821">
    <property type="entry name" value="Ion_trans_dom"/>
</dbReference>
<reference evidence="10 11" key="2">
    <citation type="submission" date="2024-05" db="EMBL/GenBank/DDBJ databases">
        <authorList>
            <person name="Chen Y."/>
            <person name="Shah S."/>
            <person name="Dougan E. K."/>
            <person name="Thang M."/>
            <person name="Chan C."/>
        </authorList>
    </citation>
    <scope>NUCLEOTIDE SEQUENCE [LARGE SCALE GENOMIC DNA]</scope>
</reference>
<evidence type="ECO:0000256" key="3">
    <source>
        <dbReference type="ARBA" id="ARBA00022989"/>
    </source>
</evidence>
<dbReference type="GO" id="GO:0086010">
    <property type="term" value="P:membrane depolarization during action potential"/>
    <property type="evidence" value="ECO:0007669"/>
    <property type="project" value="TreeGrafter"/>
</dbReference>
<evidence type="ECO:0000256" key="2">
    <source>
        <dbReference type="ARBA" id="ARBA00022692"/>
    </source>
</evidence>
<keyword evidence="5" id="KW-0175">Coiled coil</keyword>
<accession>A0A9P1C1W4</accession>
<dbReference type="GO" id="GO:0005248">
    <property type="term" value="F:voltage-gated sodium channel activity"/>
    <property type="evidence" value="ECO:0007669"/>
    <property type="project" value="TreeGrafter"/>
</dbReference>
<evidence type="ECO:0000256" key="1">
    <source>
        <dbReference type="ARBA" id="ARBA00004141"/>
    </source>
</evidence>
<reference evidence="9" key="1">
    <citation type="submission" date="2022-10" db="EMBL/GenBank/DDBJ databases">
        <authorList>
            <person name="Chen Y."/>
            <person name="Dougan E. K."/>
            <person name="Chan C."/>
            <person name="Rhodes N."/>
            <person name="Thang M."/>
        </authorList>
    </citation>
    <scope>NUCLEOTIDE SEQUENCE</scope>
</reference>
<evidence type="ECO:0000313" key="9">
    <source>
        <dbReference type="EMBL" id="CAI3982331.1"/>
    </source>
</evidence>
<keyword evidence="10" id="KW-0406">Ion transport</keyword>
<name>A0A9P1C1W4_9DINO</name>
<feature type="coiled-coil region" evidence="5">
    <location>
        <begin position="67"/>
        <end position="98"/>
    </location>
</feature>
<feature type="transmembrane region" description="Helical" evidence="7">
    <location>
        <begin position="363"/>
        <end position="385"/>
    </location>
</feature>
<evidence type="ECO:0000256" key="5">
    <source>
        <dbReference type="SAM" id="Coils"/>
    </source>
</evidence>
<keyword evidence="10" id="KW-0407">Ion channel</keyword>
<keyword evidence="4 7" id="KW-0472">Membrane</keyword>
<dbReference type="EMBL" id="CAMXCT010000704">
    <property type="protein sequence ID" value="CAI3982331.1"/>
    <property type="molecule type" value="Genomic_DNA"/>
</dbReference>
<dbReference type="InterPro" id="IPR011992">
    <property type="entry name" value="EF-hand-dom_pair"/>
</dbReference>
<keyword evidence="3 7" id="KW-1133">Transmembrane helix</keyword>
<dbReference type="InterPro" id="IPR002048">
    <property type="entry name" value="EF_hand_dom"/>
</dbReference>
<sequence>MFLSGSKRRCRKPVKSRLSFTSQVDIKFIIHHLTHIRPRVVRRSSGGIAGRRSPVPMAHSPGSDGAAEELHSQFACLRRELMELLDRKEEKIQQLIDTIPSHALPVATPPVANADVRDFSGMPPRQESAQSDASVPEFLKPKDGQERFSFESEAEKTKFASKATSGRTFRQEKGLRKYIQKGTHLGLFVDSTGCRPILEKAISKVEYLQKLHEPPRTNCLARMVDSSTFQFVCTVVILANCLTLLFSANWAMEHLSFDVPQYFRVLDLSFTSFYVIELILKLIVHRQYFFWHHDWRWNVFDFVLVILAVQEQVLEYMASQNVTRISYMRSLRLVRVSRVLRLLRAIRVIRELRMMVFSIMSSLNALFWCLVLVSLVICVFSLFFLQISTDYLILEQENIAEDIFNDFQKYFGSLDKTMQTLYLATTGGFDWQYALDLIGRAQQGGTWAFLFYIAFFNFAVFNVLTGMFVDHAMKWSQSDNQNQIAERRSQEQHDAARLKRLCEAIDVAKSGRISWDDFEHYVSNESALIYLASLGLEIHDAKTFFDMLIGVSDDKYVDIDTFVKGCMRMKGPATSIDMLSMGYEVTLIHRQNRRFEKALDELGAWQRKAQPMIDFCSNVLSI</sequence>
<evidence type="ECO:0000259" key="8">
    <source>
        <dbReference type="PROSITE" id="PS50222"/>
    </source>
</evidence>
<dbReference type="EMBL" id="CAMXCT020000704">
    <property type="protein sequence ID" value="CAL1135706.1"/>
    <property type="molecule type" value="Genomic_DNA"/>
</dbReference>
<dbReference type="InterPro" id="IPR043203">
    <property type="entry name" value="VGCC_Ca_Na"/>
</dbReference>
<dbReference type="AlphaFoldDB" id="A0A9P1C1W4"/>
<keyword evidence="10" id="KW-0813">Transport</keyword>
<dbReference type="Gene3D" id="1.20.120.350">
    <property type="entry name" value="Voltage-gated potassium channels. Chain C"/>
    <property type="match status" value="1"/>
</dbReference>
<dbReference type="InterPro" id="IPR027359">
    <property type="entry name" value="Volt_channel_dom_sf"/>
</dbReference>
<organism evidence="9">
    <name type="scientific">Cladocopium goreaui</name>
    <dbReference type="NCBI Taxonomy" id="2562237"/>
    <lineage>
        <taxon>Eukaryota</taxon>
        <taxon>Sar</taxon>
        <taxon>Alveolata</taxon>
        <taxon>Dinophyceae</taxon>
        <taxon>Suessiales</taxon>
        <taxon>Symbiodiniaceae</taxon>
        <taxon>Cladocopium</taxon>
    </lineage>
</organism>
<dbReference type="Gene3D" id="1.10.287.70">
    <property type="match status" value="1"/>
</dbReference>
<evidence type="ECO:0000313" key="10">
    <source>
        <dbReference type="EMBL" id="CAL4769643.1"/>
    </source>
</evidence>
<dbReference type="GO" id="GO:0005509">
    <property type="term" value="F:calcium ion binding"/>
    <property type="evidence" value="ECO:0007669"/>
    <property type="project" value="InterPro"/>
</dbReference>
<gene>
    <name evidence="9" type="ORF">C1SCF055_LOCUS10037</name>
</gene>
<feature type="transmembrane region" description="Helical" evidence="7">
    <location>
        <begin position="231"/>
        <end position="250"/>
    </location>
</feature>